<accession>A0A5Q0UF23</accession>
<keyword evidence="2" id="KW-1185">Reference proteome</keyword>
<sequence>MCMRKPSRVDAFGNSLEIEVYQNPESFLDENPGAESQLVDVAQDAFSKDGVPTEEDAEDHLRVPLLVTAKDESGECVGFSAVSREGDMVYEEGLAVRDDEEHDFHGSCVGSTLLSRGVMEMAEGEEVLGYRTQNPNMYACADNCFNLEPAPDEEIEMLDEIQELGNEVDPSKEMDGAVMRKAYADIYDGGMYSGVPENKEFQEFMYGEDGLNMNFEDGDALIVAGEVSETEAAHSMASAARASDYEFHENGEKIA</sequence>
<organism evidence="1 2">
    <name type="scientific">Candidatus Nanohalobium constans</name>
    <dbReference type="NCBI Taxonomy" id="2565781"/>
    <lineage>
        <taxon>Archaea</taxon>
        <taxon>Candidatus Nanohalarchaeota</taxon>
        <taxon>Candidatus Nanohalobia</taxon>
        <taxon>Candidatus Nanohalobiales</taxon>
        <taxon>Candidatus Nanohalobiaceae</taxon>
        <taxon>Candidatus Nanohalobium</taxon>
    </lineage>
</organism>
<evidence type="ECO:0000313" key="2">
    <source>
        <dbReference type="Proteomes" id="UP000377803"/>
    </source>
</evidence>
<dbReference type="EMBL" id="CP040089">
    <property type="protein sequence ID" value="QGA80094.1"/>
    <property type="molecule type" value="Genomic_DNA"/>
</dbReference>
<reference evidence="2" key="1">
    <citation type="submission" date="2019-05" db="EMBL/GenBank/DDBJ databases">
        <title>Candidatus Nanohalobium constans, a novel model system to study the DPANN nano-sized archaea: genomic and physiological characterization of a nanoarchaeon co-cultured with its chitinotrophic host.</title>
        <authorList>
            <person name="La Cono V."/>
            <person name="Arcadi E."/>
            <person name="Crisafi F."/>
            <person name="Denaro R."/>
            <person name="La Spada G."/>
            <person name="Messina E."/>
            <person name="Smedile F."/>
            <person name="Toshchakov S.V."/>
            <person name="Shevchenko M.A."/>
            <person name="Golyshin P.N."/>
            <person name="Golyshina O.V."/>
            <person name="Ferrer M."/>
            <person name="Rohde M."/>
            <person name="Mushegian A."/>
            <person name="Sorokin D.Y."/>
            <person name="Giuliano L."/>
            <person name="Yakimov M.M."/>
        </authorList>
    </citation>
    <scope>NUCLEOTIDE SEQUENCE [LARGE SCALE GENOMIC DNA]</scope>
    <source>
        <strain evidence="2">LC1Nh</strain>
    </source>
</reference>
<name>A0A5Q0UF23_9ARCH</name>
<evidence type="ECO:0000313" key="1">
    <source>
        <dbReference type="EMBL" id="QGA80094.1"/>
    </source>
</evidence>
<gene>
    <name evidence="1" type="ORF">LC1Nh_0189</name>
</gene>
<protein>
    <submittedName>
        <fullName evidence="1">Uncharacterized protein</fullName>
    </submittedName>
</protein>
<proteinExistence type="predicted"/>
<dbReference type="KEGG" id="ncon:LC1Nh_0189"/>
<dbReference type="AlphaFoldDB" id="A0A5Q0UF23"/>
<dbReference type="Proteomes" id="UP000377803">
    <property type="component" value="Chromosome"/>
</dbReference>